<evidence type="ECO:0000256" key="3">
    <source>
        <dbReference type="ARBA" id="ARBA00023004"/>
    </source>
</evidence>
<protein>
    <recommendedName>
        <fullName evidence="6">Cytochrome c domain-containing protein</fullName>
    </recommendedName>
</protein>
<dbReference type="AlphaFoldDB" id="A0A1I0L487"/>
<evidence type="ECO:0000256" key="2">
    <source>
        <dbReference type="ARBA" id="ARBA00022723"/>
    </source>
</evidence>
<dbReference type="EMBL" id="FOIJ01000019">
    <property type="protein sequence ID" value="SEU34376.1"/>
    <property type="molecule type" value="Genomic_DNA"/>
</dbReference>
<feature type="chain" id="PRO_5011634930" description="Cytochrome c domain-containing protein" evidence="5">
    <location>
        <begin position="25"/>
        <end position="279"/>
    </location>
</feature>
<organism evidence="7 8">
    <name type="scientific">Stigmatella erecta</name>
    <dbReference type="NCBI Taxonomy" id="83460"/>
    <lineage>
        <taxon>Bacteria</taxon>
        <taxon>Pseudomonadati</taxon>
        <taxon>Myxococcota</taxon>
        <taxon>Myxococcia</taxon>
        <taxon>Myxococcales</taxon>
        <taxon>Cystobacterineae</taxon>
        <taxon>Archangiaceae</taxon>
        <taxon>Stigmatella</taxon>
    </lineage>
</organism>
<gene>
    <name evidence="7" type="ORF">SAMN05443639_11943</name>
</gene>
<feature type="region of interest" description="Disordered" evidence="4">
    <location>
        <begin position="91"/>
        <end position="150"/>
    </location>
</feature>
<reference evidence="8" key="1">
    <citation type="submission" date="2016-10" db="EMBL/GenBank/DDBJ databases">
        <authorList>
            <person name="Varghese N."/>
            <person name="Submissions S."/>
        </authorList>
    </citation>
    <scope>NUCLEOTIDE SEQUENCE [LARGE SCALE GENOMIC DNA]</scope>
    <source>
        <strain evidence="8">DSM 16858</strain>
    </source>
</reference>
<evidence type="ECO:0000259" key="6">
    <source>
        <dbReference type="Pfam" id="PF21342"/>
    </source>
</evidence>
<keyword evidence="1" id="KW-0349">Heme</keyword>
<accession>A0A1I0L487</accession>
<sequence length="279" mass="29452">MNFQNKLLAGLVAASSLAGGAALATGSGLKAEPLPQHQVPVSQDGNLVVGLCDGVTSMEVVGVKDGEAMTRDQAQAVSTALMAEWRRKNPEANWDDVPLPSRAVAQTAKPPPSPDPKGPRSPPAVDGTPQKPSAGGSMKSGGQNAAAGASEVAAKKDANLQTGHTYGAFSERDEKIWADSTQAFVEEGNRVFHDAAALGGTIAVSCDMCHPDAANTHPETYPKYQVQLGRVAMLRDMINWCIQNPVRGKPLADDDPKMKAMEAYIYARRKGVPLEFGKH</sequence>
<keyword evidence="8" id="KW-1185">Reference proteome</keyword>
<dbReference type="Gene3D" id="1.10.760.10">
    <property type="entry name" value="Cytochrome c-like domain"/>
    <property type="match status" value="1"/>
</dbReference>
<evidence type="ECO:0000313" key="7">
    <source>
        <dbReference type="EMBL" id="SEU34376.1"/>
    </source>
</evidence>
<evidence type="ECO:0000256" key="1">
    <source>
        <dbReference type="ARBA" id="ARBA00022617"/>
    </source>
</evidence>
<dbReference type="GO" id="GO:0009055">
    <property type="term" value="F:electron transfer activity"/>
    <property type="evidence" value="ECO:0007669"/>
    <property type="project" value="InterPro"/>
</dbReference>
<evidence type="ECO:0000313" key="8">
    <source>
        <dbReference type="Proteomes" id="UP000199181"/>
    </source>
</evidence>
<evidence type="ECO:0000256" key="5">
    <source>
        <dbReference type="SAM" id="SignalP"/>
    </source>
</evidence>
<dbReference type="Pfam" id="PF21342">
    <property type="entry name" value="SoxA-TsdA_cyt-c"/>
    <property type="match status" value="1"/>
</dbReference>
<keyword evidence="3" id="KW-0408">Iron</keyword>
<dbReference type="Proteomes" id="UP000199181">
    <property type="component" value="Unassembled WGS sequence"/>
</dbReference>
<dbReference type="RefSeq" id="WP_177233805.1">
    <property type="nucleotide sequence ID" value="NZ_FOIJ01000019.1"/>
</dbReference>
<name>A0A1I0L487_9BACT</name>
<dbReference type="GO" id="GO:0046872">
    <property type="term" value="F:metal ion binding"/>
    <property type="evidence" value="ECO:0007669"/>
    <property type="project" value="UniProtKB-KW"/>
</dbReference>
<keyword evidence="2" id="KW-0479">Metal-binding</keyword>
<feature type="compositionally biased region" description="Pro residues" evidence="4">
    <location>
        <begin position="109"/>
        <end position="122"/>
    </location>
</feature>
<keyword evidence="5" id="KW-0732">Signal</keyword>
<dbReference type="InterPro" id="IPR036909">
    <property type="entry name" value="Cyt_c-like_dom_sf"/>
</dbReference>
<feature type="domain" description="Cytochrome c" evidence="6">
    <location>
        <begin position="200"/>
        <end position="273"/>
    </location>
</feature>
<dbReference type="SUPFAM" id="SSF46626">
    <property type="entry name" value="Cytochrome c"/>
    <property type="match status" value="1"/>
</dbReference>
<evidence type="ECO:0000256" key="4">
    <source>
        <dbReference type="SAM" id="MobiDB-lite"/>
    </source>
</evidence>
<dbReference type="GO" id="GO:0020037">
    <property type="term" value="F:heme binding"/>
    <property type="evidence" value="ECO:0007669"/>
    <property type="project" value="InterPro"/>
</dbReference>
<feature type="signal peptide" evidence="5">
    <location>
        <begin position="1"/>
        <end position="24"/>
    </location>
</feature>
<proteinExistence type="predicted"/>
<dbReference type="InterPro" id="IPR009056">
    <property type="entry name" value="Cyt_c-like_dom"/>
</dbReference>